<dbReference type="SMART" id="SM00173">
    <property type="entry name" value="RAS"/>
    <property type="match status" value="1"/>
</dbReference>
<keyword evidence="1" id="KW-0547">Nucleotide-binding</keyword>
<gene>
    <name evidence="3" type="ORF">TVAG_462370</name>
</gene>
<dbReference type="GO" id="GO:0006891">
    <property type="term" value="P:intra-Golgi vesicle-mediated transport"/>
    <property type="evidence" value="ECO:0000318"/>
    <property type="project" value="GO_Central"/>
</dbReference>
<dbReference type="GO" id="GO:0012505">
    <property type="term" value="C:endomembrane system"/>
    <property type="evidence" value="ECO:0000318"/>
    <property type="project" value="GO_Central"/>
</dbReference>
<dbReference type="OMA" id="MSREYAG"/>
<dbReference type="Proteomes" id="UP000001542">
    <property type="component" value="Unassembled WGS sequence"/>
</dbReference>
<proteinExistence type="predicted"/>
<dbReference type="SMR" id="A2DLU9"/>
<organism evidence="3 4">
    <name type="scientific">Trichomonas vaginalis (strain ATCC PRA-98 / G3)</name>
    <dbReference type="NCBI Taxonomy" id="412133"/>
    <lineage>
        <taxon>Eukaryota</taxon>
        <taxon>Metamonada</taxon>
        <taxon>Parabasalia</taxon>
        <taxon>Trichomonadida</taxon>
        <taxon>Trichomonadidae</taxon>
        <taxon>Trichomonas</taxon>
    </lineage>
</organism>
<reference evidence="3" key="1">
    <citation type="submission" date="2006-10" db="EMBL/GenBank/DDBJ databases">
        <authorList>
            <person name="Amadeo P."/>
            <person name="Zhao Q."/>
            <person name="Wortman J."/>
            <person name="Fraser-Liggett C."/>
            <person name="Carlton J."/>
        </authorList>
    </citation>
    <scope>NUCLEOTIDE SEQUENCE</scope>
    <source>
        <strain evidence="3">G3</strain>
    </source>
</reference>
<dbReference type="PROSITE" id="PS51419">
    <property type="entry name" value="RAB"/>
    <property type="match status" value="1"/>
</dbReference>
<dbReference type="GO" id="GO:0003924">
    <property type="term" value="F:GTPase activity"/>
    <property type="evidence" value="ECO:0000318"/>
    <property type="project" value="GO_Central"/>
</dbReference>
<dbReference type="AlphaFoldDB" id="A2DLU9"/>
<keyword evidence="4" id="KW-1185">Reference proteome</keyword>
<protein>
    <submittedName>
        <fullName evidence="3">Small GTP-binding protein, putative</fullName>
    </submittedName>
</protein>
<dbReference type="FunFam" id="3.40.50.300:FF:001329">
    <property type="entry name" value="Small GTP-binding protein, putative"/>
    <property type="match status" value="1"/>
</dbReference>
<dbReference type="Gene3D" id="3.40.50.300">
    <property type="entry name" value="P-loop containing nucleotide triphosphate hydrolases"/>
    <property type="match status" value="1"/>
</dbReference>
<feature type="region of interest" description="Disordered" evidence="2">
    <location>
        <begin position="171"/>
        <end position="195"/>
    </location>
</feature>
<evidence type="ECO:0000256" key="1">
    <source>
        <dbReference type="ARBA" id="ARBA00022741"/>
    </source>
</evidence>
<dbReference type="OrthoDB" id="28034at2759"/>
<dbReference type="PROSITE" id="PS51420">
    <property type="entry name" value="RHO"/>
    <property type="match status" value="1"/>
</dbReference>
<dbReference type="CDD" id="cd00154">
    <property type="entry name" value="Rab"/>
    <property type="match status" value="1"/>
</dbReference>
<dbReference type="SUPFAM" id="SSF52540">
    <property type="entry name" value="P-loop containing nucleoside triphosphate hydrolases"/>
    <property type="match status" value="1"/>
</dbReference>
<dbReference type="InterPro" id="IPR001806">
    <property type="entry name" value="Small_GTPase"/>
</dbReference>
<dbReference type="Pfam" id="PF00071">
    <property type="entry name" value="Ras"/>
    <property type="match status" value="1"/>
</dbReference>
<dbReference type="InterPro" id="IPR005225">
    <property type="entry name" value="Small_GTP-bd"/>
</dbReference>
<evidence type="ECO:0000313" key="4">
    <source>
        <dbReference type="Proteomes" id="UP000001542"/>
    </source>
</evidence>
<dbReference type="GO" id="GO:0005525">
    <property type="term" value="F:GTP binding"/>
    <property type="evidence" value="ECO:0007669"/>
    <property type="project" value="InterPro"/>
</dbReference>
<evidence type="ECO:0000256" key="2">
    <source>
        <dbReference type="SAM" id="MobiDB-lite"/>
    </source>
</evidence>
<dbReference type="PANTHER" id="PTHR47978">
    <property type="match status" value="1"/>
</dbReference>
<reference evidence="3" key="2">
    <citation type="journal article" date="2007" name="Science">
        <title>Draft genome sequence of the sexually transmitted pathogen Trichomonas vaginalis.</title>
        <authorList>
            <person name="Carlton J.M."/>
            <person name="Hirt R.P."/>
            <person name="Silva J.C."/>
            <person name="Delcher A.L."/>
            <person name="Schatz M."/>
            <person name="Zhao Q."/>
            <person name="Wortman J.R."/>
            <person name="Bidwell S.L."/>
            <person name="Alsmark U.C.M."/>
            <person name="Besteiro S."/>
            <person name="Sicheritz-Ponten T."/>
            <person name="Noel C.J."/>
            <person name="Dacks J.B."/>
            <person name="Foster P.G."/>
            <person name="Simillion C."/>
            <person name="Van de Peer Y."/>
            <person name="Miranda-Saavedra D."/>
            <person name="Barton G.J."/>
            <person name="Westrop G.D."/>
            <person name="Mueller S."/>
            <person name="Dessi D."/>
            <person name="Fiori P.L."/>
            <person name="Ren Q."/>
            <person name="Paulsen I."/>
            <person name="Zhang H."/>
            <person name="Bastida-Corcuera F.D."/>
            <person name="Simoes-Barbosa A."/>
            <person name="Brown M.T."/>
            <person name="Hayes R.D."/>
            <person name="Mukherjee M."/>
            <person name="Okumura C.Y."/>
            <person name="Schneider R."/>
            <person name="Smith A.J."/>
            <person name="Vanacova S."/>
            <person name="Villalvazo M."/>
            <person name="Haas B.J."/>
            <person name="Pertea M."/>
            <person name="Feldblyum T.V."/>
            <person name="Utterback T.R."/>
            <person name="Shu C.L."/>
            <person name="Osoegawa K."/>
            <person name="de Jong P.J."/>
            <person name="Hrdy I."/>
            <person name="Horvathova L."/>
            <person name="Zubacova Z."/>
            <person name="Dolezal P."/>
            <person name="Malik S.B."/>
            <person name="Logsdon J.M. Jr."/>
            <person name="Henze K."/>
            <person name="Gupta A."/>
            <person name="Wang C.C."/>
            <person name="Dunne R.L."/>
            <person name="Upcroft J.A."/>
            <person name="Upcroft P."/>
            <person name="White O."/>
            <person name="Salzberg S.L."/>
            <person name="Tang P."/>
            <person name="Chiu C.-H."/>
            <person name="Lee Y.-S."/>
            <person name="Embley T.M."/>
            <person name="Coombs G.H."/>
            <person name="Mottram J.C."/>
            <person name="Tachezy J."/>
            <person name="Fraser-Liggett C.M."/>
            <person name="Johnson P.J."/>
        </authorList>
    </citation>
    <scope>NUCLEOTIDE SEQUENCE [LARGE SCALE GENOMIC DNA]</scope>
    <source>
        <strain evidence="3">G3</strain>
    </source>
</reference>
<evidence type="ECO:0000313" key="3">
    <source>
        <dbReference type="EMBL" id="EAY18552.1"/>
    </source>
</evidence>
<dbReference type="PRINTS" id="PR00449">
    <property type="entry name" value="RASTRNSFRMNG"/>
</dbReference>
<dbReference type="EMBL" id="DS113217">
    <property type="protein sequence ID" value="EAY18552.1"/>
    <property type="molecule type" value="Genomic_DNA"/>
</dbReference>
<dbReference type="GO" id="GO:0005829">
    <property type="term" value="C:cytosol"/>
    <property type="evidence" value="ECO:0007669"/>
    <property type="project" value="GOC"/>
</dbReference>
<dbReference type="SMART" id="SM00176">
    <property type="entry name" value="RAN"/>
    <property type="match status" value="1"/>
</dbReference>
<dbReference type="GO" id="GO:0006886">
    <property type="term" value="P:intracellular protein transport"/>
    <property type="evidence" value="ECO:0000318"/>
    <property type="project" value="GO_Central"/>
</dbReference>
<dbReference type="KEGG" id="tva:5464056"/>
<dbReference type="InterPro" id="IPR027417">
    <property type="entry name" value="P-loop_NTPase"/>
</dbReference>
<sequence length="195" mass="21565">MTKVILVGSCGVGKTSIVKVITSGLFEEEYNPTVGAEYNLKVLGPPGEEVKIQFWDTAGEEKFQAMAPIYYHDAKIGLVVFAMDDQYSFDRLISWINSINDNTEGVRLIVVGNKSDKEDKAVKTEQAISLANEFKAEYVEVSAKTGARIQDLCDIISDLAKEKEAEINQKQNEQQSLKLVSESSTQNNQQGSKCC</sequence>
<accession>A2DLU9</accession>
<dbReference type="VEuPathDB" id="TrichDB:TVAG_462370"/>
<dbReference type="NCBIfam" id="TIGR00231">
    <property type="entry name" value="small_GTP"/>
    <property type="match status" value="1"/>
</dbReference>
<dbReference type="GO" id="GO:0042147">
    <property type="term" value="P:retrograde transport, endosome to Golgi"/>
    <property type="evidence" value="ECO:0000318"/>
    <property type="project" value="GO_Central"/>
</dbReference>
<dbReference type="SMART" id="SM00175">
    <property type="entry name" value="RAB"/>
    <property type="match status" value="1"/>
</dbReference>
<name>A2DLU9_TRIV3</name>
<dbReference type="GO" id="GO:0006890">
    <property type="term" value="P:retrograde vesicle-mediated transport, Golgi to endoplasmic reticulum"/>
    <property type="evidence" value="ECO:0000318"/>
    <property type="project" value="GO_Central"/>
</dbReference>
<dbReference type="PROSITE" id="PS51421">
    <property type="entry name" value="RAS"/>
    <property type="match status" value="1"/>
</dbReference>
<dbReference type="eggNOG" id="KOG0092">
    <property type="taxonomic scope" value="Eukaryota"/>
</dbReference>
<dbReference type="SMART" id="SM00174">
    <property type="entry name" value="RHO"/>
    <property type="match status" value="1"/>
</dbReference>
<dbReference type="VEuPathDB" id="TrichDB:TVAGG3_1012110"/>
<dbReference type="RefSeq" id="XP_001579538.1">
    <property type="nucleotide sequence ID" value="XM_001579488.1"/>
</dbReference>
<dbReference type="InParanoid" id="A2DLU9"/>
<dbReference type="GO" id="GO:0005794">
    <property type="term" value="C:Golgi apparatus"/>
    <property type="evidence" value="ECO:0000318"/>
    <property type="project" value="GO_Central"/>
</dbReference>
<dbReference type="STRING" id="5722.A2DLU9"/>